<gene>
    <name evidence="1" type="ORF">PBLR_13984</name>
</gene>
<accession>A0A383RG54</accession>
<name>A0A383RG54_PAEAL</name>
<dbReference type="AlphaFoldDB" id="A0A383RG54"/>
<reference evidence="2" key="1">
    <citation type="submission" date="2018-08" db="EMBL/GenBank/DDBJ databases">
        <authorList>
            <person name="Chevrot R."/>
        </authorList>
    </citation>
    <scope>NUCLEOTIDE SEQUENCE [LARGE SCALE GENOMIC DNA]</scope>
</reference>
<organism evidence="1 2">
    <name type="scientific">Paenibacillus alvei</name>
    <name type="common">Bacillus alvei</name>
    <dbReference type="NCBI Taxonomy" id="44250"/>
    <lineage>
        <taxon>Bacteria</taxon>
        <taxon>Bacillati</taxon>
        <taxon>Bacillota</taxon>
        <taxon>Bacilli</taxon>
        <taxon>Bacillales</taxon>
        <taxon>Paenibacillaceae</taxon>
        <taxon>Paenibacillus</taxon>
    </lineage>
</organism>
<protein>
    <submittedName>
        <fullName evidence="1">Uncharacterized protein</fullName>
    </submittedName>
</protein>
<dbReference type="Proteomes" id="UP000304148">
    <property type="component" value="Chromosome"/>
</dbReference>
<dbReference type="EMBL" id="LS992241">
    <property type="protein sequence ID" value="SYX85562.1"/>
    <property type="molecule type" value="Genomic_DNA"/>
</dbReference>
<evidence type="ECO:0000313" key="2">
    <source>
        <dbReference type="Proteomes" id="UP000304148"/>
    </source>
</evidence>
<sequence>MVNTCLDGDKYTVPLAREAAPRIESAAEEWAVEIHSGAGTLNKHFTHSEAATVEVPGFAARYRCNK</sequence>
<evidence type="ECO:0000313" key="1">
    <source>
        <dbReference type="EMBL" id="SYX85562.1"/>
    </source>
</evidence>
<dbReference type="RefSeq" id="WP_138187360.1">
    <property type="nucleotide sequence ID" value="NZ_LS992241.1"/>
</dbReference>
<proteinExistence type="predicted"/>